<reference evidence="2 3" key="1">
    <citation type="submission" date="2020-02" db="EMBL/GenBank/DDBJ databases">
        <title>Rhodobacter translucens sp. nov., a novel bacterium isolated from activated sludge.</title>
        <authorList>
            <person name="Liu J."/>
        </authorList>
    </citation>
    <scope>NUCLEOTIDE SEQUENCE [LARGE SCALE GENOMIC DNA]</scope>
    <source>
        <strain evidence="2 3">HX-7-19</strain>
    </source>
</reference>
<evidence type="ECO:0000259" key="1">
    <source>
        <dbReference type="SMART" id="SM00989"/>
    </source>
</evidence>
<sequence length="202" mass="21290">MDGGFVPVAAAEARIGPNAITQLVAVLDRVEGRALRDQVMAAAGVAVPDPALGMIPEADAAAVHLALRMAVPERAEGLLRLAGLATGSYILRHRIPRVAQWVIRALPAPLGARVLAGAIARHAWTFAGSGAFRIAGWRPLVFEVAGNPLVAGLRGDHPMCHWHAAVFERLFARLVWKGCVVREVACAAAGDGACRFEVLPHA</sequence>
<dbReference type="PANTHER" id="PTHR35090:SF1">
    <property type="entry name" value="SLR0144 PROTEIN"/>
    <property type="match status" value="1"/>
</dbReference>
<dbReference type="NCBIfam" id="TIGR02019">
    <property type="entry name" value="BchJ"/>
    <property type="match status" value="1"/>
</dbReference>
<evidence type="ECO:0000313" key="2">
    <source>
        <dbReference type="EMBL" id="NGQ91656.1"/>
    </source>
</evidence>
<dbReference type="SUPFAM" id="SSF111126">
    <property type="entry name" value="Ligand-binding domain in the NO signalling and Golgi transport"/>
    <property type="match status" value="1"/>
</dbReference>
<gene>
    <name evidence="2" type="primary">bchJ</name>
    <name evidence="2" type="ORF">G5V65_12180</name>
</gene>
<organism evidence="2 3">
    <name type="scientific">Paragemmobacter kunshanensis</name>
    <dbReference type="NCBI Taxonomy" id="2583234"/>
    <lineage>
        <taxon>Bacteria</taxon>
        <taxon>Pseudomonadati</taxon>
        <taxon>Pseudomonadota</taxon>
        <taxon>Alphaproteobacteria</taxon>
        <taxon>Rhodobacterales</taxon>
        <taxon>Paracoccaceae</taxon>
        <taxon>Paragemmobacter</taxon>
    </lineage>
</organism>
<dbReference type="EMBL" id="JAALFE010000011">
    <property type="protein sequence ID" value="NGQ91656.1"/>
    <property type="molecule type" value="Genomic_DNA"/>
</dbReference>
<dbReference type="RefSeq" id="WP_165050435.1">
    <property type="nucleotide sequence ID" value="NZ_JAALFE010000011.1"/>
</dbReference>
<evidence type="ECO:0000313" key="3">
    <source>
        <dbReference type="Proteomes" id="UP000474758"/>
    </source>
</evidence>
<name>A0A6M1TXX5_9RHOB</name>
<dbReference type="SMART" id="SM00989">
    <property type="entry name" value="V4R"/>
    <property type="match status" value="1"/>
</dbReference>
<dbReference type="InterPro" id="IPR004096">
    <property type="entry name" value="V4R"/>
</dbReference>
<dbReference type="Gene3D" id="3.30.1380.20">
    <property type="entry name" value="Trafficking protein particle complex subunit 3"/>
    <property type="match status" value="1"/>
</dbReference>
<dbReference type="Pfam" id="PF02830">
    <property type="entry name" value="V4R"/>
    <property type="match status" value="1"/>
</dbReference>
<protein>
    <submittedName>
        <fullName evidence="2">Bacteriochlorophyll 4-vinyl reductase</fullName>
    </submittedName>
</protein>
<comment type="caution">
    <text evidence="2">The sequence shown here is derived from an EMBL/GenBank/DDBJ whole genome shotgun (WGS) entry which is preliminary data.</text>
</comment>
<dbReference type="GO" id="GO:0015979">
    <property type="term" value="P:photosynthesis"/>
    <property type="evidence" value="ECO:0007669"/>
    <property type="project" value="InterPro"/>
</dbReference>
<dbReference type="PANTHER" id="PTHR35090">
    <property type="entry name" value="DNA-DIRECTED RNA POLYMERASE SUBUNIT I"/>
    <property type="match status" value="1"/>
</dbReference>
<accession>A0A6M1TXX5</accession>
<proteinExistence type="predicted"/>
<dbReference type="GO" id="GO:0030494">
    <property type="term" value="P:bacteriochlorophyll biosynthetic process"/>
    <property type="evidence" value="ECO:0007669"/>
    <property type="project" value="InterPro"/>
</dbReference>
<dbReference type="Proteomes" id="UP000474758">
    <property type="component" value="Unassembled WGS sequence"/>
</dbReference>
<dbReference type="InterPro" id="IPR010249">
    <property type="entry name" value="BchJ"/>
</dbReference>
<dbReference type="AlphaFoldDB" id="A0A6M1TXX5"/>
<dbReference type="InterPro" id="IPR024096">
    <property type="entry name" value="NO_sig/Golgi_transp_ligand-bd"/>
</dbReference>
<keyword evidence="3" id="KW-1185">Reference proteome</keyword>
<feature type="domain" description="4-vinyl reductase 4VR" evidence="1">
    <location>
        <begin position="139"/>
        <end position="200"/>
    </location>
</feature>